<protein>
    <submittedName>
        <fullName evidence="3">Uncharacterized protein</fullName>
    </submittedName>
</protein>
<feature type="compositionally biased region" description="Low complexity" evidence="1">
    <location>
        <begin position="42"/>
        <end position="54"/>
    </location>
</feature>
<gene>
    <name evidence="3" type="primary">AVEN_79688_1</name>
    <name evidence="3" type="ORF">TNCT_89451</name>
</gene>
<feature type="region of interest" description="Disordered" evidence="1">
    <location>
        <begin position="27"/>
        <end position="112"/>
    </location>
</feature>
<feature type="compositionally biased region" description="Basic and acidic residues" evidence="1">
    <location>
        <begin position="187"/>
        <end position="206"/>
    </location>
</feature>
<feature type="region of interest" description="Disordered" evidence="1">
    <location>
        <begin position="138"/>
        <end position="305"/>
    </location>
</feature>
<dbReference type="EMBL" id="BMAO01002132">
    <property type="protein sequence ID" value="GFQ78506.1"/>
    <property type="molecule type" value="Genomic_DNA"/>
</dbReference>
<feature type="chain" id="PRO_5036457427" evidence="2">
    <location>
        <begin position="20"/>
        <end position="558"/>
    </location>
</feature>
<dbReference type="OrthoDB" id="6370791at2759"/>
<dbReference type="InterPro" id="IPR010562">
    <property type="entry name" value="Haemolymph_juvenile_hormone-bd"/>
</dbReference>
<evidence type="ECO:0000313" key="4">
    <source>
        <dbReference type="Proteomes" id="UP000887116"/>
    </source>
</evidence>
<keyword evidence="2" id="KW-0732">Signal</keyword>
<feature type="compositionally biased region" description="Low complexity" evidence="1">
    <location>
        <begin position="138"/>
        <end position="186"/>
    </location>
</feature>
<reference evidence="3" key="1">
    <citation type="submission" date="2020-07" db="EMBL/GenBank/DDBJ databases">
        <title>Multicomponent nature underlies the extraordinary mechanical properties of spider dragline silk.</title>
        <authorList>
            <person name="Kono N."/>
            <person name="Nakamura H."/>
            <person name="Mori M."/>
            <person name="Yoshida Y."/>
            <person name="Ohtoshi R."/>
            <person name="Malay A.D."/>
            <person name="Moran D.A.P."/>
            <person name="Tomita M."/>
            <person name="Numata K."/>
            <person name="Arakawa K."/>
        </authorList>
    </citation>
    <scope>NUCLEOTIDE SEQUENCE</scope>
</reference>
<dbReference type="Pfam" id="PF06585">
    <property type="entry name" value="JHBP"/>
    <property type="match status" value="1"/>
</dbReference>
<dbReference type="PANTHER" id="PTHR11008:SF9">
    <property type="entry name" value="PROTEIN TAKEOUT-LIKE PROTEIN"/>
    <property type="match status" value="1"/>
</dbReference>
<organism evidence="3 4">
    <name type="scientific">Trichonephila clavata</name>
    <name type="common">Joro spider</name>
    <name type="synonym">Nephila clavata</name>
    <dbReference type="NCBI Taxonomy" id="2740835"/>
    <lineage>
        <taxon>Eukaryota</taxon>
        <taxon>Metazoa</taxon>
        <taxon>Ecdysozoa</taxon>
        <taxon>Arthropoda</taxon>
        <taxon>Chelicerata</taxon>
        <taxon>Arachnida</taxon>
        <taxon>Araneae</taxon>
        <taxon>Araneomorphae</taxon>
        <taxon>Entelegynae</taxon>
        <taxon>Araneoidea</taxon>
        <taxon>Nephilidae</taxon>
        <taxon>Trichonephila</taxon>
    </lineage>
</organism>
<dbReference type="PANTHER" id="PTHR11008">
    <property type="entry name" value="PROTEIN TAKEOUT-LIKE PROTEIN"/>
    <property type="match status" value="1"/>
</dbReference>
<feature type="signal peptide" evidence="2">
    <location>
        <begin position="1"/>
        <end position="19"/>
    </location>
</feature>
<feature type="compositionally biased region" description="Polar residues" evidence="1">
    <location>
        <begin position="71"/>
        <end position="81"/>
    </location>
</feature>
<feature type="compositionally biased region" description="Low complexity" evidence="1">
    <location>
        <begin position="237"/>
        <end position="254"/>
    </location>
</feature>
<feature type="compositionally biased region" description="Low complexity" evidence="1">
    <location>
        <begin position="272"/>
        <end position="287"/>
    </location>
</feature>
<keyword evidence="4" id="KW-1185">Reference proteome</keyword>
<feature type="compositionally biased region" description="Polar residues" evidence="1">
    <location>
        <begin position="293"/>
        <end position="302"/>
    </location>
</feature>
<feature type="compositionally biased region" description="Polar residues" evidence="1">
    <location>
        <begin position="30"/>
        <end position="41"/>
    </location>
</feature>
<evidence type="ECO:0000256" key="2">
    <source>
        <dbReference type="SAM" id="SignalP"/>
    </source>
</evidence>
<evidence type="ECO:0000256" key="1">
    <source>
        <dbReference type="SAM" id="MobiDB-lite"/>
    </source>
</evidence>
<dbReference type="InterPro" id="IPR038606">
    <property type="entry name" value="To_sf"/>
</dbReference>
<dbReference type="Gene3D" id="3.15.10.30">
    <property type="entry name" value="Haemolymph juvenile hormone binding protein"/>
    <property type="match status" value="1"/>
</dbReference>
<dbReference type="AlphaFoldDB" id="A0A8X6FG01"/>
<name>A0A8X6FG01_TRICU</name>
<comment type="caution">
    <text evidence="3">The sequence shown here is derived from an EMBL/GenBank/DDBJ whole genome shotgun (WGS) entry which is preliminary data.</text>
</comment>
<evidence type="ECO:0000313" key="3">
    <source>
        <dbReference type="EMBL" id="GFQ78506.1"/>
    </source>
</evidence>
<sequence length="558" mass="64314">MEKQWFVVFILFGIRLALAQTDVTEENLASRITSEPDSTYKSTEQTTVDSTTSTKGEKTDEKPQPPGVLFRSSSSIKTANFGQRVKQPETSSSYALPWNSEEVTPEKTTFPPVVTTQSTISVRQPQWQQILPQQQVPVQQPQYQNQPQQQVQQQHHYQNQPQVQQQQQAPQQERVQQQQKEQVQKQQQERVQQHQQEQKQQQERVQQHQQEQTHHHHYQHRQPQQQQQQLHSHYQHRPQQQQQQQEQQQTQGFQEIENSPKGKQYKSSTIKTAPPAQQVQQQETVNEVDPKTKSPTPFNSQLSEEERLKKADQALEEFFGDVMQNLSVKMKTGMDEPLGEILDPVRLDDMQLQPLVAGEVFDVKMKQITVGGLSDYKITQLESQLNESRIKIGIHYPKLYANCLFRANGTLYEIFKVTGKGNATIIFNEVHARTVLYLTKDNGVLQVTSADQPYVDFSSAEILFLDEEAKEGAEPVKAESVATQLGPLYFWVLTANAVDKIDYPLALYFNQALKDFPLQNFLEGHIFRQRHLRIHVPHNPLPYAYVSSEFGEQIKASA</sequence>
<accession>A0A8X6FG01</accession>
<dbReference type="Proteomes" id="UP000887116">
    <property type="component" value="Unassembled WGS sequence"/>
</dbReference>
<proteinExistence type="predicted"/>